<feature type="compositionally biased region" description="Polar residues" evidence="4">
    <location>
        <begin position="7"/>
        <end position="23"/>
    </location>
</feature>
<dbReference type="InterPro" id="IPR014001">
    <property type="entry name" value="Helicase_ATP-bd"/>
</dbReference>
<dbReference type="PROSITE" id="PS51192">
    <property type="entry name" value="HELICASE_ATP_BIND_1"/>
    <property type="match status" value="1"/>
</dbReference>
<dbReference type="Gene3D" id="3.40.50.300">
    <property type="entry name" value="P-loop containing nucleotide triphosphate hydrolases"/>
    <property type="match status" value="2"/>
</dbReference>
<dbReference type="Proteomes" id="UP000830463">
    <property type="component" value="Segment"/>
</dbReference>
<dbReference type="SUPFAM" id="SSF56672">
    <property type="entry name" value="DNA/RNA polymerases"/>
    <property type="match status" value="1"/>
</dbReference>
<feature type="region of interest" description="Disordered" evidence="4">
    <location>
        <begin position="709"/>
        <end position="741"/>
    </location>
</feature>
<keyword evidence="2" id="KW-0808">Transferase</keyword>
<dbReference type="Pfam" id="PF01830">
    <property type="entry name" value="Peptidase_C7"/>
    <property type="match status" value="1"/>
</dbReference>
<reference evidence="8" key="1">
    <citation type="journal article" date="2020" name="Front. Microbiol.">
        <title>Virome Identification and Characterization of Fusarium sacchari and F. andiyazi: Causative Agents of Pokkah Boeng Disease in Sugarcane.</title>
        <authorList>
            <person name="Yao Z."/>
            <person name="Zou C."/>
            <person name="Peng N."/>
            <person name="Zhu Y."/>
            <person name="Bao Y."/>
            <person name="Zhou Q."/>
            <person name="Wu Q."/>
            <person name="Chen B."/>
            <person name="Zhang M."/>
        </authorList>
    </citation>
    <scope>NUCLEOTIDE SEQUENCE</scope>
    <source>
        <strain evidence="8">FZ06</strain>
    </source>
</reference>
<evidence type="ECO:0000256" key="4">
    <source>
        <dbReference type="SAM" id="MobiDB-lite"/>
    </source>
</evidence>
<feature type="region of interest" description="Disordered" evidence="4">
    <location>
        <begin position="1846"/>
        <end position="1895"/>
    </location>
</feature>
<dbReference type="InterPro" id="IPR002704">
    <property type="entry name" value="Peptidase_C7_dom"/>
</dbReference>
<keyword evidence="5" id="KW-0812">Transmembrane</keyword>
<evidence type="ECO:0000256" key="5">
    <source>
        <dbReference type="SAM" id="Phobius"/>
    </source>
</evidence>
<evidence type="ECO:0000256" key="1">
    <source>
        <dbReference type="ARBA" id="ARBA00022484"/>
    </source>
</evidence>
<keyword evidence="5" id="KW-0472">Membrane</keyword>
<dbReference type="InterPro" id="IPR006935">
    <property type="entry name" value="Helicase/UvrB_N"/>
</dbReference>
<dbReference type="Pfam" id="PF12039">
    <property type="entry name" value="DUF3525"/>
    <property type="match status" value="2"/>
</dbReference>
<feature type="domain" description="Peptidase C7" evidence="7">
    <location>
        <begin position="3"/>
        <end position="240"/>
    </location>
</feature>
<organism evidence="8 9">
    <name type="scientific">Fusarium sacchari hypovirus 1</name>
    <dbReference type="NCBI Taxonomy" id="2716764"/>
    <lineage>
        <taxon>Viruses</taxon>
        <taxon>Riboviria</taxon>
        <taxon>Orthornavirae</taxon>
        <taxon>Pisuviricota</taxon>
        <taxon>Duplopiviricetes</taxon>
        <taxon>Durnavirales</taxon>
        <taxon>Hypoviridae</taxon>
        <taxon>Alphahypovirus</taxon>
        <taxon>Alphahypovirus sacchari</taxon>
    </lineage>
</organism>
<protein>
    <submittedName>
        <fullName evidence="8">Polyprotein</fullName>
    </submittedName>
</protein>
<keyword evidence="1" id="KW-0696">RNA-directed RNA polymerase</keyword>
<evidence type="ECO:0000313" key="9">
    <source>
        <dbReference type="Proteomes" id="UP000830463"/>
    </source>
</evidence>
<keyword evidence="9" id="KW-1185">Reference proteome</keyword>
<feature type="compositionally biased region" description="Pro residues" evidence="4">
    <location>
        <begin position="727"/>
        <end position="736"/>
    </location>
</feature>
<name>A0ABX6K3U9_9VIRU</name>
<dbReference type="SUPFAM" id="SSF52540">
    <property type="entry name" value="P-loop containing nucleoside triphosphate hydrolases"/>
    <property type="match status" value="1"/>
</dbReference>
<feature type="transmembrane region" description="Helical" evidence="5">
    <location>
        <begin position="2297"/>
        <end position="2316"/>
    </location>
</feature>
<dbReference type="InterPro" id="IPR043502">
    <property type="entry name" value="DNA/RNA_pol_sf"/>
</dbReference>
<evidence type="ECO:0000256" key="2">
    <source>
        <dbReference type="ARBA" id="ARBA00022679"/>
    </source>
</evidence>
<feature type="region of interest" description="Disordered" evidence="4">
    <location>
        <begin position="1"/>
        <end position="23"/>
    </location>
</feature>
<dbReference type="GeneID" id="80538648"/>
<dbReference type="EMBL" id="MN295969">
    <property type="protein sequence ID" value="QIQ28422.1"/>
    <property type="molecule type" value="Genomic_RNA"/>
</dbReference>
<feature type="domain" description="Helicase ATP-binding" evidence="6">
    <location>
        <begin position="3758"/>
        <end position="3886"/>
    </location>
</feature>
<feature type="transmembrane region" description="Helical" evidence="5">
    <location>
        <begin position="2478"/>
        <end position="2496"/>
    </location>
</feature>
<sequence length="4257" mass="489019">MSPKTLRITSEDLSSSMADATAPASNLQNASVLRGRFPKSLREQVEDPDFDQGCHCQCHIAPPVLTRRPQDRIENLKKVPKFGPIHDAAHGIPHECQLSEAERKRNHRFKRKLLLTKEIPDPSWKTGKIPRGFEEFESPNNVPAKDFGKLSMCYEDVTMGTMRWKAAQTLGPECLLSDYRLFFNVGGLKKMKMRFLVQTEPGMWHIRVEEGAKGMDDDAGANLAAQMDEVLDKNPFARIGLMTKCVSSFSSAGFGRNFEDTPRVVPRGMSITWPSFATKNENTKKIVIQRNNLKVLSGGEGLPEFDTYRAPWEKTKAKYHWLFERLDKRVRFRKLARANALAKPKVIYGSPSKYSVLRGLPGDQPKPWDGYGSIPKRERKTPPTGGVKNLKALNWMRLCLERKMRFRSMKSKSLTFVKSQGKMRPFMNGRCLSKRFPNNFSAALGVVSSVFGKVFGSITPQRFLQGAAYLNSWYTCPTSGFILAYKDGLFNFGINGSSGLQILFENKEIFHLRPAFTDRMKMALWKAAALLNLREAQEKGVKVGLTAISGANSAIKCCNPWYGHQLIGFTVAAICDGHKIFARGNDFSRPKEDDPELRITVRQYKRFWRKDIDLIFTMKGLAKVFFRKGENELKWRFAIAKSIGLTMDAALIHFSKLINDDSVPDVIERDLKQKFLDLKVKTIEKPVFIEIPVNNELYNEADAIANKHLSKQEPPSDPDEHITEKMPIPPPPPPFPSRDESAIRKTSQKHGWANGDDWLLELGQEGVSRRVIFRHTFPDDWWLRVSEKALKAMNQDLAKQNESGKMFIEELRIVDPTKDFDIFKINRPKVDLGLSTGPSLKDLLNEKIREFKPSSLRKTQPSTMDDTKKRRKRVTRTINPEEDSDSELEKFRRQLDQQDESKGKVKQEPELNLRGGYLSESCYDSDYDSDVYSDDEFSLYEYSHSIARNSEDSDIETNPGPAENKNDRIPISDDVFVVHHPSPSDVKKNRRKTNVNNSISFVNNRQSLAFTDTGSPIEKVMVTSPTPITPISFQDQFTLARGPSDSDIELNPGPVERGRSNSLEPSIRRNRSLSREVGQSIKNMFNPEGIQETKDQLLWGHFGFKGKEDFPKRQPSTPNWLDNEYDNHYVIGHLPKNKKWVLYEPCYSEREFLMNTCQRSLDSVFFAKEPFDRTKVQKVLQIMQKFFDKTLLNEGIDFRSISALAHIVKSEYSCPIDGSAYAFEIVPKTNEIVFHFSQVPKENLKNKIIWSIGASTCFHGAEGDGPSNEVQSPSASLSRRSSFSNQVRKVFGLETKDDLDFTTESFGFKGDFKVSLSLPVTTHWMYEKYETHHVVGHLPNNKVWKLYKPSWNERKYLMNTCQRSLDSLFYSKTHFTHSKVSETVDIMNKFFQKTVLNEGFDFRSLSALAHVVKTHFDCPRDNNGYAFELEPETNRIIFHYTSKPADDIKNKLIWSIGESTCFHGGLPSDEDFELLDRYHYFENASLATSISSVDYKFERFNQSDLDSMDVENRWTFTSAGLPAIDVVNVIQNQINKVTRVVQKHNRVLDKRVVSTIAYFVKLKIGCPVQSSFCFALNFSGTDDKCKFLVCRAPDPRNAGKLFFFIEGREFIHCGQNCNDEIISDEELKEHDLNSYPHVPKWNMNGEANRWVAQKQCPHPVCKNSDCEPSASASTGTSENDETDEEFVPHFKGWLPNCSTCLEPVTLNDILCDFDGRSQSGYRLGDKVYLIPEERGAEDGFISLAEWVEMVENTTKPGEFIRECNWRCKQKCRALINKSRDISFEEETSKQENFCKNFELHNFDHFPHVDMEDANIHLQCEHPYCVLFNKISRGSILPLRFRSKSQSSQHCELSRKDGSPPKLKITSPNRANPDPAKQTQRKRPEGKTQSRPKQSMKDLCWAEAEAIVKRMERKAALKEVATYHARHTSRVPGQSIRVTIDEKNLPKYDMKANLPFIYLYLRIWYFFISCKNVLVDHLWPDVADYYDPDHQDDDKPNEDKLLIAEYGTHGDIIPIRYYSNLARHYNIPVDERVYNKMDNDDLEHLRVGDFIRFMPKQLHMATYKELEYKAAFIPHIEVGGGDHSYCLNPSKKFVNDTKFVDDWSKVSTLNFLPALFATLTTKVVHHTWRIGAITDSNLPRSCDGKTLLKLKTNHKTGKIGWVSGSANENVIPKEIREKYERIPNGDHSEIFRNYDVIHCHGGAGTVQVIVASGAIPVIHDPTLDRDYHTLPTQEDFHQPSVAPFMGWLVWRGFNPTAPFFIKWIWVVSYLWSVKQTMIYDLILACVKLFVIEEYFRHHWGLFLIVFFSVPLIFWRAIYKTENISTVIRMVIGGMWNFPLFCLLDSKFSFVVTCWCIKTAFARMLQDWSNVIDRHTEILFEPVNRQGLEFPFPFGHYCVRDTKTGLIYEGHFTEPSQTLGSMFKFREIEREPKPGYKSFPAPFSIYQAKKMVLMDNIPKPYGPQHHCATYVARLVGKRSFTWTIFIAGVCALIGMALSPPEILRKIMNYFYPGSKISENPFYLKLGFAAGIEQIPFEQEEEFEVVHDKFEEAKPIVKIPEIDYSKEESLEGFLNEIAIIQNAVLCSSENTLEEDELQEVAEKTFLSKIDEIEFPKDSMITVEKIPPYVKHTWAEIVDRIHYSINTISESRLVRAFITWLKNISENILEFLFPILDMLGHLGNVLLQNSRSSFISLFESVCHFLDHVWGLEASKRVKSAWGLTGLHRTGMLGAKALLAANIQYAEYSGRTDFESDYKRFCDQAKHLAKVYGAKGRSKIGGTQRRRVGYSRPLMSVLESERLGFTEDEVTRDKQYQERIDSYLEYGAAQGADGVFLAEKRPELIAKSQHRYEPKYPELSSDDRQFAKDIALAFWKKFPETFANADLVTPQAVHNYIKKKYSPGTPFINEKGFKSRQAMFDAGFDKVLHKRAIKMLETGQYGPQFYHAFVKSQVVDILKCLSFKEGGKNKDVRTVVSQDLFSYFIDQCVQIERNKRITWDTYGAGIGMPLNQTMASVFEKVYDAQKERGGRYIIADATAFDSYCKPFLFEVNACLWELGFKDHPSGNGKNIASVVRASTDARQNAWIIGITEPEYDSLTVCIPDREVRKQVEQRNYKNLVPLAELINFRKFNQLSEEDKISYVKNIKVPDGKTIITWDQKFVPNRSNWMGKYVLGDTSDVANKFFSTQTFTYEPGDVSNLFEDVKAVSNSNYKLLSNVHPKNRGGSTGGSDTSNVNTVTFKAGIVAAWCLTTGRKPDEFFEYNTLYDTSDDTIWQTGGQHGLNTVNDIEKFKHYCSEFGIHLEMETTRDISKVEYLSKFVRPPTKEDSETLSRWRKEKIGYINQSRIARGLTPAKDFEELNNPRFLVRTNPAAILLRRTAFRYYQGSATKWRYTSIERGAGHAYNVAFIPDLYEKFALEWCDDVNLLLAHHKIHRKYQIKNGKFSLQEVVQVDPRASQQALSPRQKAFLLWLKGNMFPSYYKVIDVHMNVAKIDPEHHAKFLRKLEKGWRGWDQIAREGVDWLYSLTDQIPDEWSKKYQPTVEMLYAETPFYTYNMWTEKFVALSILQEKTEDEFTFGDMSQAIQESPYANACDLNHFWDKWQQVEFREELLKEDLYKIQGMVFCITALYMMTTTMEYIIMASPFGVFYKLFLWSFIGLNKVYGILNTMYWHSTAKSSREISRIMPRDPYAVSKQFCAFIADLLPSEVGYCFTPIIVALSFLPPCLESIGKTWYVATKIKEVEKKSGSAENPWRIYASDFVDKARDSKTRAVYNTAGTGSGKSSWFVESLIELMPEKKINRIWLLEPRKILRKEASMPNHQFQRLEKGKTLMRSSKAVVLTYGHFLSRLDQVDTENDLVLFDEFHELQGKMLRSLEECKAPKILMSATPVDIPMLSGSPTIHPTMKRRHPITVVKFPDDMSIVDAFMLAWNKHPEDIKRSLLIVPTHKQVQKTILALNYLKLGVPVSPLSARDRIVPREGIIVGTPYVQTGLDINPAVNIVIDCGKDIKYHKGNMVREMINGKLDFPWTDSNVNQQRIGRSGRLKAGIVYQPESAGTGEQAMVYPEPNDFTSKIVANHFGLPQLTALPYGVNATMPYLRLNTDKLKTKQSQKSVAFIHAMSMAGIRQQQWEDFYTKKIMNKNLGEDYEWLERVYNHPTWSHVPLMDWSTANYWLHLPHTTQYGINNEAKWSLPIRAVDGRWKPWEAVSNEDVHYQEISSKEIDSTNVRMAKALKNLKSAIMLSAKEYSNDEQYLNKMQALTA</sequence>
<feature type="region of interest" description="Disordered" evidence="4">
    <location>
        <begin position="854"/>
        <end position="890"/>
    </location>
</feature>
<evidence type="ECO:0000259" key="6">
    <source>
        <dbReference type="PROSITE" id="PS51192"/>
    </source>
</evidence>
<evidence type="ECO:0000256" key="3">
    <source>
        <dbReference type="ARBA" id="ARBA00022695"/>
    </source>
</evidence>
<proteinExistence type="predicted"/>
<dbReference type="InterPro" id="IPR027417">
    <property type="entry name" value="P-loop_NTPase"/>
</dbReference>
<accession>A0ABX6K3U9</accession>
<feature type="region of interest" description="Disordered" evidence="4">
    <location>
        <begin position="1042"/>
        <end position="1069"/>
    </location>
</feature>
<evidence type="ECO:0000313" key="8">
    <source>
        <dbReference type="EMBL" id="QIQ28422.1"/>
    </source>
</evidence>
<keyword evidence="3" id="KW-0548">Nucleotidyltransferase</keyword>
<dbReference type="RefSeq" id="YP_010800181.1">
    <property type="nucleotide sequence ID" value="NC_076729.1"/>
</dbReference>
<dbReference type="Pfam" id="PF04851">
    <property type="entry name" value="ResIII"/>
    <property type="match status" value="1"/>
</dbReference>
<dbReference type="PROSITE" id="PS51877">
    <property type="entry name" value="HAV_P29_PRO"/>
    <property type="match status" value="1"/>
</dbReference>
<evidence type="ECO:0000259" key="7">
    <source>
        <dbReference type="PROSITE" id="PS51877"/>
    </source>
</evidence>
<dbReference type="InterPro" id="IPR021912">
    <property type="entry name" value="DUF3525"/>
</dbReference>
<keyword evidence="5" id="KW-1133">Transmembrane helix</keyword>